<name>A0A8H7EXE7_AGABI</name>
<organism evidence="1 2">
    <name type="scientific">Agaricus bisporus var. burnettii</name>
    <dbReference type="NCBI Taxonomy" id="192524"/>
    <lineage>
        <taxon>Eukaryota</taxon>
        <taxon>Fungi</taxon>
        <taxon>Dikarya</taxon>
        <taxon>Basidiomycota</taxon>
        <taxon>Agaricomycotina</taxon>
        <taxon>Agaricomycetes</taxon>
        <taxon>Agaricomycetidae</taxon>
        <taxon>Agaricales</taxon>
        <taxon>Agaricineae</taxon>
        <taxon>Agaricaceae</taxon>
        <taxon>Agaricus</taxon>
    </lineage>
</organism>
<protein>
    <submittedName>
        <fullName evidence="1">Uncharacterized protein</fullName>
    </submittedName>
</protein>
<dbReference type="Proteomes" id="UP000629468">
    <property type="component" value="Unassembled WGS sequence"/>
</dbReference>
<dbReference type="AlphaFoldDB" id="A0A8H7EXE7"/>
<accession>A0A8H7EXE7</accession>
<dbReference type="EMBL" id="JABXXO010000013">
    <property type="protein sequence ID" value="KAF7761515.1"/>
    <property type="molecule type" value="Genomic_DNA"/>
</dbReference>
<evidence type="ECO:0000313" key="2">
    <source>
        <dbReference type="Proteomes" id="UP000629468"/>
    </source>
</evidence>
<sequence length="130" mass="14607">MVSVWHTFTLCHVFNFLFGATSLVDEAPIAKTRLPVCGSMVRNASWVSLFTHLPGTAYVAFIHTSIKIKGFKRFTPLSAHKAFVSLHNNRITQLLILVLHLRENAPSLYGSWIRFCDGRPTLSDCCKSDI</sequence>
<reference evidence="1 2" key="1">
    <citation type="journal article" name="Sci. Rep.">
        <title>Telomere-to-telomere assembled and centromere annotated genomes of the two main subspecies of the button mushroom Agaricus bisporus reveal especially polymorphic chromosome ends.</title>
        <authorList>
            <person name="Sonnenberg A.S.M."/>
            <person name="Sedaghat-Telgerd N."/>
            <person name="Lavrijssen B."/>
            <person name="Ohm R.A."/>
            <person name="Hendrickx P.M."/>
            <person name="Scholtmeijer K."/>
            <person name="Baars J.J.P."/>
            <person name="van Peer A."/>
        </authorList>
    </citation>
    <scope>NUCLEOTIDE SEQUENCE [LARGE SCALE GENOMIC DNA]</scope>
    <source>
        <strain evidence="1 2">H119_p4</strain>
    </source>
</reference>
<proteinExistence type="predicted"/>
<evidence type="ECO:0000313" key="1">
    <source>
        <dbReference type="EMBL" id="KAF7761515.1"/>
    </source>
</evidence>
<gene>
    <name evidence="1" type="ORF">Agabi119p4_9507</name>
</gene>
<comment type="caution">
    <text evidence="1">The sequence shown here is derived from an EMBL/GenBank/DDBJ whole genome shotgun (WGS) entry which is preliminary data.</text>
</comment>